<gene>
    <name evidence="3" type="ORF">NPRO_23740</name>
</gene>
<accession>A0A809RBG6</accession>
<dbReference type="InterPro" id="IPR043717">
    <property type="entry name" value="DUF5658"/>
</dbReference>
<proteinExistence type="predicted"/>
<evidence type="ECO:0000313" key="4">
    <source>
        <dbReference type="Proteomes" id="UP000662873"/>
    </source>
</evidence>
<evidence type="ECO:0000313" key="3">
    <source>
        <dbReference type="EMBL" id="BBO24779.1"/>
    </source>
</evidence>
<keyword evidence="1" id="KW-1133">Transmembrane helix</keyword>
<feature type="transmembrane region" description="Helical" evidence="1">
    <location>
        <begin position="34"/>
        <end position="54"/>
    </location>
</feature>
<reference evidence="3" key="1">
    <citation type="journal article" name="DNA Res.">
        <title>The physiological potential of anammox bacteria as revealed by their core genome structure.</title>
        <authorList>
            <person name="Okubo T."/>
            <person name="Toyoda A."/>
            <person name="Fukuhara K."/>
            <person name="Uchiyama I."/>
            <person name="Harigaya Y."/>
            <person name="Kuroiwa M."/>
            <person name="Suzuki T."/>
            <person name="Murakami Y."/>
            <person name="Suwa Y."/>
            <person name="Takami H."/>
        </authorList>
    </citation>
    <scope>NUCLEOTIDE SEQUENCE</scope>
    <source>
        <strain evidence="3">317325-2</strain>
    </source>
</reference>
<name>A0A809RBG6_9BACT</name>
<dbReference type="Proteomes" id="UP000662873">
    <property type="component" value="Chromosome"/>
</dbReference>
<keyword evidence="1" id="KW-0812">Transmembrane</keyword>
<evidence type="ECO:0000256" key="1">
    <source>
        <dbReference type="SAM" id="Phobius"/>
    </source>
</evidence>
<keyword evidence="1" id="KW-0472">Membrane</keyword>
<protein>
    <recommendedName>
        <fullName evidence="2">DUF5658 domain-containing protein</fullName>
    </recommendedName>
</protein>
<dbReference type="AlphaFoldDB" id="A0A809RBG6"/>
<dbReference type="KEGG" id="npy:NPRO_23740"/>
<feature type="domain" description="DUF5658" evidence="2">
    <location>
        <begin position="2"/>
        <end position="78"/>
    </location>
</feature>
<organism evidence="3 4">
    <name type="scientific">Candidatus Nitrosymbiomonas proteolyticus</name>
    <dbReference type="NCBI Taxonomy" id="2608984"/>
    <lineage>
        <taxon>Bacteria</taxon>
        <taxon>Bacillati</taxon>
        <taxon>Armatimonadota</taxon>
        <taxon>Armatimonadota incertae sedis</taxon>
        <taxon>Candidatus Nitrosymbiomonas</taxon>
    </lineage>
</organism>
<feature type="transmembrane region" description="Helical" evidence="1">
    <location>
        <begin position="61"/>
        <end position="82"/>
    </location>
</feature>
<dbReference type="EMBL" id="AP021858">
    <property type="protein sequence ID" value="BBO24779.1"/>
    <property type="molecule type" value="Genomic_DNA"/>
</dbReference>
<dbReference type="Pfam" id="PF18902">
    <property type="entry name" value="DUF5658"/>
    <property type="match status" value="1"/>
</dbReference>
<evidence type="ECO:0000259" key="2">
    <source>
        <dbReference type="Pfam" id="PF18902"/>
    </source>
</evidence>
<sequence>MSLLDLVLTALLHSKGLIVELNPLMRPLLERSEWLFALVKSLTILITYAVLVWYSRRNLVFVRQASAVGAVAYVLIWSVWFVSVP</sequence>